<dbReference type="AlphaFoldDB" id="A0A4Q2WBT0"/>
<dbReference type="InterPro" id="IPR044053">
    <property type="entry name" value="AsaB-like"/>
</dbReference>
<dbReference type="PANTHER" id="PTHR34598">
    <property type="entry name" value="BLL6449 PROTEIN"/>
    <property type="match status" value="1"/>
</dbReference>
<dbReference type="EMBL" id="MQTW01000001">
    <property type="protein sequence ID" value="RYC97025.1"/>
    <property type="molecule type" value="Genomic_DNA"/>
</dbReference>
<protein>
    <submittedName>
        <fullName evidence="2">Uncharacterized protein</fullName>
    </submittedName>
</protein>
<dbReference type="GO" id="GO:0016491">
    <property type="term" value="F:oxidoreductase activity"/>
    <property type="evidence" value="ECO:0007669"/>
    <property type="project" value="InterPro"/>
</dbReference>
<evidence type="ECO:0000256" key="1">
    <source>
        <dbReference type="ARBA" id="ARBA00023604"/>
    </source>
</evidence>
<evidence type="ECO:0000313" key="3">
    <source>
        <dbReference type="Proteomes" id="UP000290540"/>
    </source>
</evidence>
<dbReference type="NCBIfam" id="NF041278">
    <property type="entry name" value="CmcJ_NvfI_EfuI"/>
    <property type="match status" value="1"/>
</dbReference>
<dbReference type="PANTHER" id="PTHR34598:SF3">
    <property type="entry name" value="OXIDOREDUCTASE AN1597"/>
    <property type="match status" value="1"/>
</dbReference>
<comment type="similarity">
    <text evidence="1">Belongs to the asaB hydroxylase/desaturase family.</text>
</comment>
<sequence>MTPRCSFTTITFADPLIVCHEGRHRQREVDTRLICEPGNLIHCYSGSEILYNQAGLRHKRCPSGAWNTIRNWSLELIDEAGDIIKAGDVAAELPGGRAKNCQGRRWALYTTWRPLKPVKRDPMAYVDYWTADEQDGVSFWRNSPGVHGTFELDVLLTKANPKHKWYWISDQTPDEVLLMKITDTESEKNGSDVAGGVHHCSFHLPGTEDEEARESIETKFITFW</sequence>
<comment type="caution">
    <text evidence="2">The sequence shown here is derived from an EMBL/GenBank/DDBJ whole genome shotgun (WGS) entry which is preliminary data.</text>
</comment>
<gene>
    <name evidence="2" type="ORF">BFJ63_vAg190</name>
</gene>
<accession>A0A4Q2WBT0</accession>
<evidence type="ECO:0000313" key="2">
    <source>
        <dbReference type="EMBL" id="RYC97025.1"/>
    </source>
</evidence>
<dbReference type="Proteomes" id="UP000290540">
    <property type="component" value="Unassembled WGS sequence"/>
</dbReference>
<organism evidence="2 3">
    <name type="scientific">Fusarium oxysporum f. sp. narcissi</name>
    <dbReference type="NCBI Taxonomy" id="451672"/>
    <lineage>
        <taxon>Eukaryota</taxon>
        <taxon>Fungi</taxon>
        <taxon>Dikarya</taxon>
        <taxon>Ascomycota</taxon>
        <taxon>Pezizomycotina</taxon>
        <taxon>Sordariomycetes</taxon>
        <taxon>Hypocreomycetidae</taxon>
        <taxon>Hypocreales</taxon>
        <taxon>Nectriaceae</taxon>
        <taxon>Fusarium</taxon>
        <taxon>Fusarium oxysporum species complex</taxon>
    </lineage>
</organism>
<proteinExistence type="inferred from homology"/>
<name>A0A4Q2WBT0_FUSOX</name>
<reference evidence="2 3" key="1">
    <citation type="submission" date="2016-12" db="EMBL/GenBank/DDBJ databases">
        <title>Draft genome sequence of Fusarium oxysporum causing rot on Narcissus.</title>
        <authorList>
            <person name="Armitage A.D."/>
            <person name="Taylor A."/>
            <person name="Clarkson J.P."/>
            <person name="Harrison R.J."/>
            <person name="Jackson A.C."/>
        </authorList>
    </citation>
    <scope>NUCLEOTIDE SEQUENCE [LARGE SCALE GENOMIC DNA]</scope>
    <source>
        <strain evidence="2 3">N139</strain>
    </source>
</reference>